<dbReference type="HOGENOM" id="CLU_368891_0_0_1"/>
<feature type="compositionally biased region" description="Low complexity" evidence="1">
    <location>
        <begin position="10"/>
        <end position="24"/>
    </location>
</feature>
<evidence type="ECO:0000256" key="1">
    <source>
        <dbReference type="SAM" id="MobiDB-lite"/>
    </source>
</evidence>
<feature type="compositionally biased region" description="Basic and acidic residues" evidence="1">
    <location>
        <begin position="27"/>
        <end position="47"/>
    </location>
</feature>
<evidence type="ECO:0000313" key="3">
    <source>
        <dbReference type="Proteomes" id="UP000054248"/>
    </source>
</evidence>
<proteinExistence type="predicted"/>
<feature type="region of interest" description="Disordered" evidence="1">
    <location>
        <begin position="1"/>
        <end position="51"/>
    </location>
</feature>
<feature type="region of interest" description="Disordered" evidence="1">
    <location>
        <begin position="72"/>
        <end position="96"/>
    </location>
</feature>
<evidence type="ECO:0000313" key="2">
    <source>
        <dbReference type="EMBL" id="KIO24078.1"/>
    </source>
</evidence>
<reference evidence="2 3" key="1">
    <citation type="submission" date="2014-04" db="EMBL/GenBank/DDBJ databases">
        <authorList>
            <consortium name="DOE Joint Genome Institute"/>
            <person name="Kuo A."/>
            <person name="Girlanda M."/>
            <person name="Perotto S."/>
            <person name="Kohler A."/>
            <person name="Nagy L.G."/>
            <person name="Floudas D."/>
            <person name="Copeland A."/>
            <person name="Barry K.W."/>
            <person name="Cichocki N."/>
            <person name="Veneault-Fourrey C."/>
            <person name="LaButti K."/>
            <person name="Lindquist E.A."/>
            <person name="Lipzen A."/>
            <person name="Lundell T."/>
            <person name="Morin E."/>
            <person name="Murat C."/>
            <person name="Sun H."/>
            <person name="Tunlid A."/>
            <person name="Henrissat B."/>
            <person name="Grigoriev I.V."/>
            <person name="Hibbett D.S."/>
            <person name="Martin F."/>
            <person name="Nordberg H.P."/>
            <person name="Cantor M.N."/>
            <person name="Hua S.X."/>
        </authorList>
    </citation>
    <scope>NUCLEOTIDE SEQUENCE [LARGE SCALE GENOMIC DNA]</scope>
    <source>
        <strain evidence="2 3">MUT 4182</strain>
    </source>
</reference>
<dbReference type="Proteomes" id="UP000054248">
    <property type="component" value="Unassembled WGS sequence"/>
</dbReference>
<accession>A0A0C3KRL0</accession>
<feature type="compositionally biased region" description="Polar residues" evidence="1">
    <location>
        <begin position="541"/>
        <end position="560"/>
    </location>
</feature>
<dbReference type="OrthoDB" id="3246259at2759"/>
<dbReference type="AlphaFoldDB" id="A0A0C3KRL0"/>
<gene>
    <name evidence="2" type="ORF">M407DRAFT_213405</name>
</gene>
<name>A0A0C3KRL0_9AGAM</name>
<sequence>MTSTLRKFLPSFSASASADASRAPSPRHPDATQEPDKRPKGAPKDLNMEDLLSAHLADRAARMFAAEEAETRQTLRVRAAQPNPAPATQESIPPPLPRVRPRPASFIPPQQQQAVTRPITEADLVEAEAQLHGIPHLHPLANYRIHPDPLADLTRTDLQKVRNAALTEISRIMKDTKTAAETKKAAIKMTRVRDACRSTGVPFGELLEVEVEGFGMVPLIIEIVRCDFQQAPELLLFLLEHSSSKNLRWKVRRGCMLRNDSSNLYETLRHLVPSDSAGKPWDPPPFEYETSIEERLSTALLPPNLPPPSTDANEFRAMISIPNFPSSLLNDAIALAKRRHTPSEKLTGDPESESQRIDALLRAEAGLVVEFIACKKCWTLEVGSNRLVLTLVDGEPVRVADARVTVVKEERPALPRLKIEPIPGLENLSSGGGPRRSLSEGETAKPVAVPQSVRRNTPPSPVPDRSNQYGQQGGSPYGTLPRSGGPSRTPICPAVADLFKSLPPPRMSTSPPEVHFTLEPPTPLRRVPQPNSITDPDFFSTEPNATSSSNIDIALNSPSLNGPAPPRPPRPARPLLLPRATLHPIHYSKGQHRTVLAPCFPNYATTTSFVKSVLSSKELLIELVVRLEKVNAPHHALAAAFQQPLDSGDEDEELVGTGMEVRRASVGGRSLFSGEDGGDSDVEVSSVVPESVNLITFSEDTHEKLPGPSGSGSGTAPAKGQKPKRPTLLIPGTSPSGARSHSAEWSPVRSSSYHL</sequence>
<organism evidence="2 3">
    <name type="scientific">Tulasnella calospora MUT 4182</name>
    <dbReference type="NCBI Taxonomy" id="1051891"/>
    <lineage>
        <taxon>Eukaryota</taxon>
        <taxon>Fungi</taxon>
        <taxon>Dikarya</taxon>
        <taxon>Basidiomycota</taxon>
        <taxon>Agaricomycotina</taxon>
        <taxon>Agaricomycetes</taxon>
        <taxon>Cantharellales</taxon>
        <taxon>Tulasnellaceae</taxon>
        <taxon>Tulasnella</taxon>
    </lineage>
</organism>
<feature type="region of interest" description="Disordered" evidence="1">
    <location>
        <begin position="698"/>
        <end position="755"/>
    </location>
</feature>
<protein>
    <submittedName>
        <fullName evidence="2">Uncharacterized protein</fullName>
    </submittedName>
</protein>
<dbReference type="EMBL" id="KN823069">
    <property type="protein sequence ID" value="KIO24078.1"/>
    <property type="molecule type" value="Genomic_DNA"/>
</dbReference>
<reference evidence="3" key="2">
    <citation type="submission" date="2015-01" db="EMBL/GenBank/DDBJ databases">
        <title>Evolutionary Origins and Diversification of the Mycorrhizal Mutualists.</title>
        <authorList>
            <consortium name="DOE Joint Genome Institute"/>
            <consortium name="Mycorrhizal Genomics Consortium"/>
            <person name="Kohler A."/>
            <person name="Kuo A."/>
            <person name="Nagy L.G."/>
            <person name="Floudas D."/>
            <person name="Copeland A."/>
            <person name="Barry K.W."/>
            <person name="Cichocki N."/>
            <person name="Veneault-Fourrey C."/>
            <person name="LaButti K."/>
            <person name="Lindquist E.A."/>
            <person name="Lipzen A."/>
            <person name="Lundell T."/>
            <person name="Morin E."/>
            <person name="Murat C."/>
            <person name="Riley R."/>
            <person name="Ohm R."/>
            <person name="Sun H."/>
            <person name="Tunlid A."/>
            <person name="Henrissat B."/>
            <person name="Grigoriev I.V."/>
            <person name="Hibbett D.S."/>
            <person name="Martin F."/>
        </authorList>
    </citation>
    <scope>NUCLEOTIDE SEQUENCE [LARGE SCALE GENOMIC DNA]</scope>
    <source>
        <strain evidence="3">MUT 4182</strain>
    </source>
</reference>
<feature type="region of interest" description="Disordered" evidence="1">
    <location>
        <begin position="422"/>
        <end position="570"/>
    </location>
</feature>
<keyword evidence="3" id="KW-1185">Reference proteome</keyword>